<feature type="transmembrane region" description="Helical" evidence="5">
    <location>
        <begin position="184"/>
        <end position="204"/>
    </location>
</feature>
<evidence type="ECO:0000256" key="4">
    <source>
        <dbReference type="ARBA" id="ARBA00023136"/>
    </source>
</evidence>
<feature type="transmembrane region" description="Helical" evidence="5">
    <location>
        <begin position="360"/>
        <end position="381"/>
    </location>
</feature>
<dbReference type="OrthoDB" id="3268959at2"/>
<dbReference type="Proteomes" id="UP000321424">
    <property type="component" value="Unassembled WGS sequence"/>
</dbReference>
<feature type="transmembrane region" description="Helical" evidence="5">
    <location>
        <begin position="273"/>
        <end position="299"/>
    </location>
</feature>
<dbReference type="GO" id="GO:0140359">
    <property type="term" value="F:ABC-type transporter activity"/>
    <property type="evidence" value="ECO:0007669"/>
    <property type="project" value="InterPro"/>
</dbReference>
<dbReference type="InterPro" id="IPR013525">
    <property type="entry name" value="ABC2_TM"/>
</dbReference>
<keyword evidence="4 5" id="KW-0472">Membrane</keyword>
<sequence>MTERMNDPKLSPTQAIRIVAGREINVRVRSKAFVAITAILVLAVAGTVLLFHFIDRGTTAAVEKVGLTADTAQFQPLLVAAGAAAGQSIETTVVDRTAGEEQIRADDLAALLVGAADGQLQVVVKSTLPDGLRTAFGLVARQAALHQEISWLGGDPATVESAIAAAKIAVQPLQPADDHRGARIGMAAVIGVLTYVMLLISIQLTGQGVVEEKANRIVELLLATIRPWELLAGKVIGIGIVTIIQVALIAAVGMATAFATGVLELSTAMVGSVVGWAVVWYLLGYFLYALVVAAAASLVSRQEDLASVAVPVSVVLIAAYLIGQSIVPADPHGTSATVLSMIPLLSPVVMPMRAAYDVPGWQMTGALVAMVLTIALVARLAGRIYGNAVLLTGSRVSLRTALRAHA</sequence>
<dbReference type="GO" id="GO:0016020">
    <property type="term" value="C:membrane"/>
    <property type="evidence" value="ECO:0007669"/>
    <property type="project" value="UniProtKB-SubCell"/>
</dbReference>
<keyword evidence="8" id="KW-1185">Reference proteome</keyword>
<feature type="transmembrane region" description="Helical" evidence="5">
    <location>
        <begin position="32"/>
        <end position="54"/>
    </location>
</feature>
<gene>
    <name evidence="7" type="ORF">NN4_31380</name>
</gene>
<evidence type="ECO:0000256" key="3">
    <source>
        <dbReference type="ARBA" id="ARBA00022989"/>
    </source>
</evidence>
<feature type="domain" description="ABC-2 type transporter transmembrane" evidence="6">
    <location>
        <begin position="32"/>
        <end position="380"/>
    </location>
</feature>
<dbReference type="RefSeq" id="WP_147131048.1">
    <property type="nucleotide sequence ID" value="NZ_BJXA01000017.1"/>
</dbReference>
<accession>A0A511MDF4</accession>
<evidence type="ECO:0000313" key="8">
    <source>
        <dbReference type="Proteomes" id="UP000321424"/>
    </source>
</evidence>
<dbReference type="PANTHER" id="PTHR43471:SF3">
    <property type="entry name" value="ABC TRANSPORTER PERMEASE PROTEIN NATB"/>
    <property type="match status" value="1"/>
</dbReference>
<dbReference type="PANTHER" id="PTHR43471">
    <property type="entry name" value="ABC TRANSPORTER PERMEASE"/>
    <property type="match status" value="1"/>
</dbReference>
<feature type="transmembrane region" description="Helical" evidence="5">
    <location>
        <begin position="235"/>
        <end position="261"/>
    </location>
</feature>
<proteinExistence type="predicted"/>
<evidence type="ECO:0000256" key="2">
    <source>
        <dbReference type="ARBA" id="ARBA00022692"/>
    </source>
</evidence>
<comment type="subcellular location">
    <subcellularLocation>
        <location evidence="1">Membrane</location>
        <topology evidence="1">Multi-pass membrane protein</topology>
    </subcellularLocation>
</comment>
<comment type="caution">
    <text evidence="7">The sequence shown here is derived from an EMBL/GenBank/DDBJ whole genome shotgun (WGS) entry which is preliminary data.</text>
</comment>
<evidence type="ECO:0000259" key="6">
    <source>
        <dbReference type="Pfam" id="PF12698"/>
    </source>
</evidence>
<name>A0A511MDF4_9NOCA</name>
<keyword evidence="3 5" id="KW-1133">Transmembrane helix</keyword>
<protein>
    <submittedName>
        <fullName evidence="7">ABC transporter permease</fullName>
    </submittedName>
</protein>
<organism evidence="7 8">
    <name type="scientific">Nocardia ninae NBRC 108245</name>
    <dbReference type="NCBI Taxonomy" id="1210091"/>
    <lineage>
        <taxon>Bacteria</taxon>
        <taxon>Bacillati</taxon>
        <taxon>Actinomycetota</taxon>
        <taxon>Actinomycetes</taxon>
        <taxon>Mycobacteriales</taxon>
        <taxon>Nocardiaceae</taxon>
        <taxon>Nocardia</taxon>
    </lineage>
</organism>
<feature type="transmembrane region" description="Helical" evidence="5">
    <location>
        <begin position="305"/>
        <end position="323"/>
    </location>
</feature>
<evidence type="ECO:0000256" key="5">
    <source>
        <dbReference type="SAM" id="Phobius"/>
    </source>
</evidence>
<dbReference type="AlphaFoldDB" id="A0A511MDF4"/>
<dbReference type="Pfam" id="PF12698">
    <property type="entry name" value="ABC2_membrane_3"/>
    <property type="match status" value="1"/>
</dbReference>
<keyword evidence="2 5" id="KW-0812">Transmembrane</keyword>
<reference evidence="7 8" key="1">
    <citation type="submission" date="2019-07" db="EMBL/GenBank/DDBJ databases">
        <title>Whole genome shotgun sequence of Nocardia ninae NBRC 108245.</title>
        <authorList>
            <person name="Hosoyama A."/>
            <person name="Uohara A."/>
            <person name="Ohji S."/>
            <person name="Ichikawa N."/>
        </authorList>
    </citation>
    <scope>NUCLEOTIDE SEQUENCE [LARGE SCALE GENOMIC DNA]</scope>
    <source>
        <strain evidence="7 8">NBRC 108245</strain>
    </source>
</reference>
<dbReference type="EMBL" id="BJXA01000017">
    <property type="protein sequence ID" value="GEM38619.1"/>
    <property type="molecule type" value="Genomic_DNA"/>
</dbReference>
<evidence type="ECO:0000256" key="1">
    <source>
        <dbReference type="ARBA" id="ARBA00004141"/>
    </source>
</evidence>
<evidence type="ECO:0000313" key="7">
    <source>
        <dbReference type="EMBL" id="GEM38619.1"/>
    </source>
</evidence>